<dbReference type="EMBL" id="CALNXK010000123">
    <property type="protein sequence ID" value="CAH3162398.1"/>
    <property type="molecule type" value="Genomic_DNA"/>
</dbReference>
<proteinExistence type="predicted"/>
<evidence type="ECO:0000313" key="1">
    <source>
        <dbReference type="EMBL" id="CAH3162398.1"/>
    </source>
</evidence>
<dbReference type="Proteomes" id="UP001159405">
    <property type="component" value="Unassembled WGS sequence"/>
</dbReference>
<name>A0ABN8QEY0_9CNID</name>
<evidence type="ECO:0000313" key="2">
    <source>
        <dbReference type="Proteomes" id="UP001159405"/>
    </source>
</evidence>
<comment type="caution">
    <text evidence="1">The sequence shown here is derived from an EMBL/GenBank/DDBJ whole genome shotgun (WGS) entry which is preliminary data.</text>
</comment>
<accession>A0ABN8QEY0</accession>
<protein>
    <submittedName>
        <fullName evidence="1">Uncharacterized protein</fullName>
    </submittedName>
</protein>
<gene>
    <name evidence="1" type="ORF">PLOB_00005274</name>
</gene>
<keyword evidence="2" id="KW-1185">Reference proteome</keyword>
<feature type="non-terminal residue" evidence="1">
    <location>
        <position position="212"/>
    </location>
</feature>
<organism evidence="1 2">
    <name type="scientific">Porites lobata</name>
    <dbReference type="NCBI Taxonomy" id="104759"/>
    <lineage>
        <taxon>Eukaryota</taxon>
        <taxon>Metazoa</taxon>
        <taxon>Cnidaria</taxon>
        <taxon>Anthozoa</taxon>
        <taxon>Hexacorallia</taxon>
        <taxon>Scleractinia</taxon>
        <taxon>Fungiina</taxon>
        <taxon>Poritidae</taxon>
        <taxon>Porites</taxon>
    </lineage>
</organism>
<reference evidence="1 2" key="1">
    <citation type="submission" date="2022-05" db="EMBL/GenBank/DDBJ databases">
        <authorList>
            <consortium name="Genoscope - CEA"/>
            <person name="William W."/>
        </authorList>
    </citation>
    <scope>NUCLEOTIDE SEQUENCE [LARGE SCALE GENOMIC DNA]</scope>
</reference>
<sequence>MNAITKVEESELGLNDRNNRAIFPGFITKDDLLQNYLVTQPSSVAIDSPSTVQTCLMETKNPLLPSTSFRISQSHENDQLEPRIEDSNNPGFPVINYPSLLNPFVPEYVVLSTPKNAEPTSLRIMQCKQLTPNSLELNFDQSVTSPNPTTGDFVEWLADLMTQCYTRESLPLPEPQTSKGDLLHYPSWRKSFDTIVEKRTDSPVQRLYYLLR</sequence>